<gene>
    <name evidence="1" type="ORF">Atai01_81680</name>
</gene>
<dbReference type="InterPro" id="IPR029063">
    <property type="entry name" value="SAM-dependent_MTases_sf"/>
</dbReference>
<organism evidence="1 2">
    <name type="scientific">Amycolatopsis taiwanensis</name>
    <dbReference type="NCBI Taxonomy" id="342230"/>
    <lineage>
        <taxon>Bacteria</taxon>
        <taxon>Bacillati</taxon>
        <taxon>Actinomycetota</taxon>
        <taxon>Actinomycetes</taxon>
        <taxon>Pseudonocardiales</taxon>
        <taxon>Pseudonocardiaceae</taxon>
        <taxon>Amycolatopsis</taxon>
    </lineage>
</organism>
<evidence type="ECO:0008006" key="3">
    <source>
        <dbReference type="Google" id="ProtNLM"/>
    </source>
</evidence>
<evidence type="ECO:0000313" key="1">
    <source>
        <dbReference type="EMBL" id="GLY71549.1"/>
    </source>
</evidence>
<keyword evidence="2" id="KW-1185">Reference proteome</keyword>
<accession>A0A9W6R9K5</accession>
<dbReference type="Proteomes" id="UP001165136">
    <property type="component" value="Unassembled WGS sequence"/>
</dbReference>
<protein>
    <recommendedName>
        <fullName evidence="3">S-adenosyl methyltransferase</fullName>
    </recommendedName>
</protein>
<sequence>MVLTVASATNDRRDELELDKPNSARVYDYLIGGKLNYAVDRHFADRVMAQLPNVRDICLLNRYWLRRVVRFGIEQGIRQFLDIGSGMPTVGHVHEVAQKADPTARVLYVDNEPIAVAHSEIVLQGNDRAVMLDADGEQPEEIFDHPVTRRLLNLDEPMMVIIAAFVHFIPDERRPKALIDRYRDLIAPGSYLALSSDTGDQQSDEVLQAIELYNKTVSPLHLRSRDELAELMAGFDLVDPGIVFTPEWRPTNPADVGENPERASILAVVGRKP</sequence>
<dbReference type="EMBL" id="BSTI01000039">
    <property type="protein sequence ID" value="GLY71549.1"/>
    <property type="molecule type" value="Genomic_DNA"/>
</dbReference>
<reference evidence="1" key="1">
    <citation type="submission" date="2023-03" db="EMBL/GenBank/DDBJ databases">
        <title>Amycolatopsis taiwanensis NBRC 103393.</title>
        <authorList>
            <person name="Ichikawa N."/>
            <person name="Sato H."/>
            <person name="Tonouchi N."/>
        </authorList>
    </citation>
    <scope>NUCLEOTIDE SEQUENCE</scope>
    <source>
        <strain evidence="1">NBRC 103393</strain>
    </source>
</reference>
<evidence type="ECO:0000313" key="2">
    <source>
        <dbReference type="Proteomes" id="UP001165136"/>
    </source>
</evidence>
<dbReference type="Gene3D" id="3.40.50.150">
    <property type="entry name" value="Vaccinia Virus protein VP39"/>
    <property type="match status" value="1"/>
</dbReference>
<dbReference type="InterPro" id="IPR006764">
    <property type="entry name" value="SAM_dep_MeTrfase_SAV2177_type"/>
</dbReference>
<comment type="caution">
    <text evidence="1">The sequence shown here is derived from an EMBL/GenBank/DDBJ whole genome shotgun (WGS) entry which is preliminary data.</text>
</comment>
<dbReference type="SUPFAM" id="SSF53335">
    <property type="entry name" value="S-adenosyl-L-methionine-dependent methyltransferases"/>
    <property type="match status" value="1"/>
</dbReference>
<name>A0A9W6R9K5_9PSEU</name>
<proteinExistence type="predicted"/>
<dbReference type="AlphaFoldDB" id="A0A9W6R9K5"/>
<dbReference type="Pfam" id="PF04672">
    <property type="entry name" value="Methyltransf_19"/>
    <property type="match status" value="1"/>
</dbReference>
<dbReference type="PIRSF" id="PIRSF017393">
    <property type="entry name" value="MTase_SAV2177"/>
    <property type="match status" value="1"/>
</dbReference>